<dbReference type="GO" id="GO:0030427">
    <property type="term" value="C:site of polarized growth"/>
    <property type="evidence" value="ECO:0007669"/>
    <property type="project" value="TreeGrafter"/>
</dbReference>
<dbReference type="InterPro" id="IPR029473">
    <property type="entry name" value="MOR2-PAG1_mid"/>
</dbReference>
<gene>
    <name evidence="4" type="ORF">C8J55DRAFT_550315</name>
</gene>
<feature type="domain" description="Cell morphogenesis protein C-terminal" evidence="2">
    <location>
        <begin position="1609"/>
        <end position="1866"/>
    </location>
</feature>
<dbReference type="Pfam" id="PF14222">
    <property type="entry name" value="MOR2-PAG1_N"/>
    <property type="match status" value="1"/>
</dbReference>
<dbReference type="GO" id="GO:0000902">
    <property type="term" value="P:cell morphogenesis"/>
    <property type="evidence" value="ECO:0007669"/>
    <property type="project" value="InterPro"/>
</dbReference>
<dbReference type="InterPro" id="IPR039867">
    <property type="entry name" value="Furry/Tao3/Mor2"/>
</dbReference>
<reference evidence="4" key="2">
    <citation type="journal article" date="2023" name="Proc. Natl. Acad. Sci. U.S.A.">
        <title>A global phylogenomic analysis of the shiitake genus Lentinula.</title>
        <authorList>
            <person name="Sierra-Patev S."/>
            <person name="Min B."/>
            <person name="Naranjo-Ortiz M."/>
            <person name="Looney B."/>
            <person name="Konkel Z."/>
            <person name="Slot J.C."/>
            <person name="Sakamoto Y."/>
            <person name="Steenwyk J.L."/>
            <person name="Rokas A."/>
            <person name="Carro J."/>
            <person name="Camarero S."/>
            <person name="Ferreira P."/>
            <person name="Molpeceres G."/>
            <person name="Ruiz-Duenas F.J."/>
            <person name="Serrano A."/>
            <person name="Henrissat B."/>
            <person name="Drula E."/>
            <person name="Hughes K.W."/>
            <person name="Mata J.L."/>
            <person name="Ishikawa N.K."/>
            <person name="Vargas-Isla R."/>
            <person name="Ushijima S."/>
            <person name="Smith C.A."/>
            <person name="Donoghue J."/>
            <person name="Ahrendt S."/>
            <person name="Andreopoulos W."/>
            <person name="He G."/>
            <person name="LaButti K."/>
            <person name="Lipzen A."/>
            <person name="Ng V."/>
            <person name="Riley R."/>
            <person name="Sandor L."/>
            <person name="Barry K."/>
            <person name="Martinez A.T."/>
            <person name="Xiao Y."/>
            <person name="Gibbons J.G."/>
            <person name="Terashima K."/>
            <person name="Grigoriev I.V."/>
            <person name="Hibbett D."/>
        </authorList>
    </citation>
    <scope>NUCLEOTIDE SEQUENCE</scope>
    <source>
        <strain evidence="4">Sp2 HRB7682 ss15</strain>
    </source>
</reference>
<dbReference type="InterPro" id="IPR025481">
    <property type="entry name" value="Cell_Morphogen_C"/>
</dbReference>
<reference evidence="4" key="1">
    <citation type="submission" date="2022-08" db="EMBL/GenBank/DDBJ databases">
        <authorList>
            <consortium name="DOE Joint Genome Institute"/>
            <person name="Min B."/>
            <person name="Riley R."/>
            <person name="Sierra-Patev S."/>
            <person name="Naranjo-Ortiz M."/>
            <person name="Looney B."/>
            <person name="Konkel Z."/>
            <person name="Slot J.C."/>
            <person name="Sakamoto Y."/>
            <person name="Steenwyk J.L."/>
            <person name="Rokas A."/>
            <person name="Carro J."/>
            <person name="Camarero S."/>
            <person name="Ferreira P."/>
            <person name="Molpeceres G."/>
            <person name="Ruiz-Duenas F.J."/>
            <person name="Serrano A."/>
            <person name="Henrissat B."/>
            <person name="Drula E."/>
            <person name="Hughes K.W."/>
            <person name="Mata J.L."/>
            <person name="Ishikawa N.K."/>
            <person name="Vargas-Isla R."/>
            <person name="Ushijima S."/>
            <person name="Smith C.A."/>
            <person name="Ahrendt S."/>
            <person name="Andreopoulos W."/>
            <person name="He G."/>
            <person name="Labutti K."/>
            <person name="Lipzen A."/>
            <person name="Ng V."/>
            <person name="Sandor L."/>
            <person name="Barry K."/>
            <person name="Martinez A.T."/>
            <person name="Xiao Y."/>
            <person name="Gibbons J.G."/>
            <person name="Terashima K."/>
            <person name="Hibbett D.S."/>
            <person name="Grigoriev I.V."/>
        </authorList>
    </citation>
    <scope>NUCLEOTIDE SEQUENCE</scope>
    <source>
        <strain evidence="4">Sp2 HRB7682 ss15</strain>
    </source>
</reference>
<dbReference type="Pfam" id="PF14228">
    <property type="entry name" value="MOR2-PAG1_mid"/>
    <property type="match status" value="1"/>
</dbReference>
<sequence>MITSRCVLERSSNSRSVKSANGMSEGIQITIPDFDDEDYGSSTIPFGRSACNVFGANSSGFGSAGGFGGTSSAPDSPTSITPLASALDGTERSFFISPNRGDFITSIESAGFGSTRFPNYPRYHMSHSPTGTARVIRTHDVPALLNERKNLAAIYIMCRALDAVVKTLSKDAIGENLGYSLEKPTFDQFQKPELKLLMQSTNHRTNAELSAALLGHLANIRFVSVTDRFLAELAPVTRGQVPKDLDMKYENLINSIRHIQIKVWPSEAFEEGAEFMQSLSKAFMQAHGFRLKTAFAETLIHLLHPIGKTAQAETNFPLWGKAIELIYPKARDMAAKPRYWNVAFPLMITSLCVAPQDFYRKHWVACFEVSIPKLKEKSLRIPVLNGMMRLIWTYLYRCQESPSTTTTKLENLLKHFFPPNRTTIYANEDHLEPFIYIVRFVLSRHFEFGRDLCLELIQESSINSAYQTKGRSLAHTFASERTSIATQAILMTLHGMERDSSTPSWPTTVDFFEPSCWSDYPTSSDILPASILLRPGMQDFFDRYGSALANIASACGNGVGRMSMFDEQWSWARLNPSYEESHNYIRRKRLEVGNVGYPTNLISQINLLQTCFMSWPRCLHPSLPVTEAVDMLLRGVVHVEPSIGDVACVKVVRILGSLMYHLSPEPSGPTESAPSSSFVALLHGRGGHTPLLDGFDEFLDKAELARLQYRRNLKSKEPQACMHINAQNLVMFRDVLVAAGTRYHATMTQLAGLNSKLSGSRSPMAYDGPRLVEENMQLIEQWHIWVKILCATAISPEVARPVLTQLAREHSRVPSDTSFEHERLNTSRGLFRYLTPFLDSEFTPFCDAAVLCISSFPPEAYPQLLEDLSPLAGRQFYDDPRFKMGLSLSTSPDGLLSTRQPHDDTRSKVNAISFERIRRQERLHSAVAKIYYITARFLQYQRSAGRQAALANVLKFVRNTQTFLTSPEMREKFTLQRLRRYFCGIVERLFEGPATLEGADRFIPANMHLTLYRLCEEWCHFRPQPEHVKQRLLSMKKAAASSVSADGATSAVEQLQEETLMLSYASVGALSILCQKTFCPPGVSSGSPSVRHSPDYLKPLTPSNVLERLSAITSSHLLTQERGKKALKSLLASNNADKSLLDEAMKRAVVTIDQSDTNNGRFFEVISQAIASSGNRGFTFAQAVCLALSNLYHPLPEPRREAFNLLEAIHHQASEILTMSQFEATVSSSASGAYIHSHRLMSEFLAGEHPDHAITVLAQMDTWLAAFPTTSAFRSLYCALPSHGFDLARYGQSHPEQILMLWTRLVEPPNQSNGHATMRFLLKQSHKVGSTVFIDSASDTVACICQGPSGCQIFEELCSLIEPVRMLPTLEHKLAFPDAVDMELWSDLDALFVDGRPRLSLGAAQFAWLFLADVALPRYWELREQLPSLLHALFTHIDNQTSFVRLRARYMLFRLLRAWAPGYDEIPEHANFRSRAMLRNELLEMETEAEKMYWSEEENTSESEPKMHLFCSRVIQFLEPLCPSLREKWGTVALEWSTSCSIRSVAFRSLQIFRALLPRLKTRQLALIIGRLSNTISASDDAVRLFTTELILTGHAIVSSNNFNMSLLPRIFWCTCAALTNTVEQEFAEALKLLESLLKIVDFDDPFIIEQLLARRPLEWTGFASLQPNLLNGLRSSVTTARTLRILQSLSEFKDARIIDSSNGRVRDLYTLSLPWCLHSMITEKTGGEKSTDDALRRFAENIGDLAKQEGRVSIHKIMTSFAKGHFRTKDDFLRQSVASTSLREHYGVEHWTEIVTLLMGLVLNRERWLRIQSMQILKVLFQQRETRNPVELLSSELLMPLLRLLETDLASQALDVLEELMAMSGGLAAKHVLRMSMHSRTLPNSQEVDSVATVFGVPEESGWSVVKADEIRNACRSNLMEVFDTCSMPTRPLRIEFEPEEIEVLAEPSRVEDLGGLDDIKLASMNGAVPNRRLEARKILIAHNSLSFMEQDRYRHSTRERAAEGTQNDPPLTDRECLSRLPILEMLKAFEKLMRKQVLSLLEMRAWFIGHSYSPETKYSDTNGVSAFFGMCTGDLFKSAGLLTETYYLSPQKPKNGREPTRAPFNHTFSCKRAGFFGWLEGDGIEGKQVNGLGRGVDHLPGVVILGHGSINHKRGTSSIGKAADMFSGKGSPTNNPRDPLANPNCFRLERFGKAMSSFDWQSPKESAAKEAVSNAALVLPELKGLGILCGDQSGTQRSAHKHSATVSFKFTIPGHPTPEDAAFCDPFRTRTIQVKTGYASISGQRTTYGGKEITQEWN</sequence>
<evidence type="ECO:0000259" key="1">
    <source>
        <dbReference type="Pfam" id="PF14222"/>
    </source>
</evidence>
<comment type="caution">
    <text evidence="4">The sequence shown here is derived from an EMBL/GenBank/DDBJ whole genome shotgun (WGS) entry which is preliminary data.</text>
</comment>
<organism evidence="4 5">
    <name type="scientific">Lentinula lateritia</name>
    <dbReference type="NCBI Taxonomy" id="40482"/>
    <lineage>
        <taxon>Eukaryota</taxon>
        <taxon>Fungi</taxon>
        <taxon>Dikarya</taxon>
        <taxon>Basidiomycota</taxon>
        <taxon>Agaricomycotina</taxon>
        <taxon>Agaricomycetes</taxon>
        <taxon>Agaricomycetidae</taxon>
        <taxon>Agaricales</taxon>
        <taxon>Marasmiineae</taxon>
        <taxon>Omphalotaceae</taxon>
        <taxon>Lentinula</taxon>
    </lineage>
</organism>
<evidence type="ECO:0000259" key="3">
    <source>
        <dbReference type="Pfam" id="PF14228"/>
    </source>
</evidence>
<dbReference type="Proteomes" id="UP001150238">
    <property type="component" value="Unassembled WGS sequence"/>
</dbReference>
<dbReference type="SUPFAM" id="SSF48371">
    <property type="entry name" value="ARM repeat"/>
    <property type="match status" value="1"/>
</dbReference>
<evidence type="ECO:0000259" key="2">
    <source>
        <dbReference type="Pfam" id="PF14225"/>
    </source>
</evidence>
<dbReference type="InterPro" id="IPR016024">
    <property type="entry name" value="ARM-type_fold"/>
</dbReference>
<proteinExistence type="predicted"/>
<feature type="domain" description="Cell morphogenesis central region" evidence="3">
    <location>
        <begin position="1400"/>
        <end position="1562"/>
    </location>
</feature>
<accession>A0A9W9A798</accession>
<feature type="domain" description="Cell morphogenesis protein N-terminal" evidence="1">
    <location>
        <begin position="147"/>
        <end position="647"/>
    </location>
</feature>
<dbReference type="GO" id="GO:0005938">
    <property type="term" value="C:cell cortex"/>
    <property type="evidence" value="ECO:0007669"/>
    <property type="project" value="TreeGrafter"/>
</dbReference>
<protein>
    <submittedName>
        <fullName evidence="4">Cell morphogenesis N-terminal-domain-containing protein</fullName>
    </submittedName>
</protein>
<dbReference type="PANTHER" id="PTHR12295">
    <property type="entry name" value="FURRY-RELATED"/>
    <property type="match status" value="1"/>
</dbReference>
<evidence type="ECO:0000313" key="5">
    <source>
        <dbReference type="Proteomes" id="UP001150238"/>
    </source>
</evidence>
<dbReference type="EMBL" id="JANVFS010000021">
    <property type="protein sequence ID" value="KAJ4476091.1"/>
    <property type="molecule type" value="Genomic_DNA"/>
</dbReference>
<dbReference type="InterPro" id="IPR025614">
    <property type="entry name" value="Cell_morpho_N"/>
</dbReference>
<dbReference type="Pfam" id="PF14225">
    <property type="entry name" value="MOR2-PAG1_C"/>
    <property type="match status" value="1"/>
</dbReference>
<name>A0A9W9A798_9AGAR</name>
<evidence type="ECO:0000313" key="4">
    <source>
        <dbReference type="EMBL" id="KAJ4476091.1"/>
    </source>
</evidence>
<dbReference type="PANTHER" id="PTHR12295:SF30">
    <property type="entry name" value="PROTEIN FURRY"/>
    <property type="match status" value="1"/>
</dbReference>